<dbReference type="Pfam" id="PF00404">
    <property type="entry name" value="Dockerin_1"/>
    <property type="match status" value="1"/>
</dbReference>
<gene>
    <name evidence="7" type="ORF">SAMN05660866_02876</name>
</gene>
<keyword evidence="1" id="KW-0880">Kelch repeat</keyword>
<organism evidence="7 8">
    <name type="scientific">Maribacter arcticus</name>
    <dbReference type="NCBI Taxonomy" id="561365"/>
    <lineage>
        <taxon>Bacteria</taxon>
        <taxon>Pseudomonadati</taxon>
        <taxon>Bacteroidota</taxon>
        <taxon>Flavobacteriia</taxon>
        <taxon>Flavobacteriales</taxon>
        <taxon>Flavobacteriaceae</taxon>
        <taxon>Maribacter</taxon>
    </lineage>
</organism>
<proteinExistence type="predicted"/>
<dbReference type="Gene3D" id="2.120.10.30">
    <property type="entry name" value="TolB, C-terminal domain"/>
    <property type="match status" value="1"/>
</dbReference>
<dbReference type="EMBL" id="FUYL01000009">
    <property type="protein sequence ID" value="SKB70340.1"/>
    <property type="molecule type" value="Genomic_DNA"/>
</dbReference>
<keyword evidence="4" id="KW-0812">Transmembrane</keyword>
<dbReference type="InterPro" id="IPR002105">
    <property type="entry name" value="Dockerin_1_rpt"/>
</dbReference>
<name>A0A1T5DFS1_9FLAO</name>
<dbReference type="InterPro" id="IPR018247">
    <property type="entry name" value="EF_Hand_1_Ca_BS"/>
</dbReference>
<dbReference type="InterPro" id="IPR036439">
    <property type="entry name" value="Dockerin_dom_sf"/>
</dbReference>
<dbReference type="SUPFAM" id="SSF63446">
    <property type="entry name" value="Type I dockerin domain"/>
    <property type="match status" value="1"/>
</dbReference>
<dbReference type="InterPro" id="IPR008979">
    <property type="entry name" value="Galactose-bd-like_sf"/>
</dbReference>
<keyword evidence="2" id="KW-0677">Repeat</keyword>
<feature type="transmembrane region" description="Helical" evidence="4">
    <location>
        <begin position="21"/>
        <end position="39"/>
    </location>
</feature>
<dbReference type="SMART" id="SM00612">
    <property type="entry name" value="Kelch"/>
    <property type="match status" value="5"/>
</dbReference>
<dbReference type="InterPro" id="IPR056737">
    <property type="entry name" value="Beta-prop_ATRN-MKLN-like"/>
</dbReference>
<evidence type="ECO:0000259" key="5">
    <source>
        <dbReference type="Pfam" id="PF11721"/>
    </source>
</evidence>
<feature type="domain" description="Malectin" evidence="5">
    <location>
        <begin position="1705"/>
        <end position="1868"/>
    </location>
</feature>
<accession>A0A1T5DFS1</accession>
<dbReference type="PANTHER" id="PTHR46344:SF27">
    <property type="entry name" value="KELCH REPEAT SUPERFAMILY PROTEIN"/>
    <property type="match status" value="1"/>
</dbReference>
<sequence length="2699" mass="283057">MEVNVQKEGIQYRDSIKTGGLITSITLLLFLFLALHMQAQSFTQTNLDLNGQGSIDSGTSLMYGPDGRLYVLSRNGNVDIFTIQKNGDNDYIVTNGEELTQVANIPNHNDFGASAGGGRQATGLTVAGTAASPIIYVTSSDAEIGGPSGDEDLDTNSGVITRFTWNGSSWAVVDIVRGLPRSEENHATNGLEFVKVNGNDYLIVASGGFTNAGAPSDNFAWISEYALSAAILSVDLTAIEALPIQTDPSSGRFFSYDIPTLDDPTRPNVNGVIDPDDTDYDGIDVGDPWGGNDGLNQGMIVIDEPVQIFSAGYRNSYDLAIGPNGKVYATDNGANGGWGGLPLNEGNPATVSNDYPPGEPGSSSPQDGEQVNNADHLTKITDNISSYSFGSFYGGHPNPVRANPAGAGLFTNPGTLGKNTLSGAVFRTQVYDPNGSTPGSTTDPDIGLPANWPPVPLSLADPQQADWRGPGSDNLDGPNDVLITTWGTNTNALDVYTSSAFNGAMQGDLIAGKNGGVLRRVDYDPLDGSYTLINTFASNLGGNALGVTCNSDTDPFPGTIWVAPFNGNIIVLEPDGFVLECFTSADGEFNENEDYDFDGYTNKDEIDNKDDIQTEAEVICNGGSQPNDFDKAAGGTLVSDFNDPDDDNDGIDDVNDPFQLGDPLDSGSDAFDLPVLNELDSDNPILKGYLGLGFTGLMNNGDPNDDWLNWLDRRDDPSDPNPNDLLGGAIGAMTMQMTAGTALGSSNTQEKAFQYGVNVDQSTGGFAIEGALLSFDDPLQLYGASAPTTGEIGIFIGDGTQSNYIKFVINQSGLQVRQEVGDVAQTPIDVAIAIGDRPIAVQFRFSVNPTNGEVSADYRFDNVGSFQNAGTITATGSILSAIQTANEPLAVGLIGSSNQAGTEVEGTWDYLYVQTSQPTVEQEMPNVAALIDGPNVFFELDEFFTDDGGDENFTFSVAGNTNPTAIDASISNNTLTIVIPSSAATADITIRATDANGFFVEQTFTVNVNDEPVPILRIRANGAAITATDAPNPNWIATGGTGAQSGTFNGINWSVNTGNSSTQNISGRDDSVPAYVPQELFAVERWDPAGAAPAMEWTFELPNGNYIIRWYAGNGFAGTSAPDQRVYDILIEGDLVQNDLDLSATYGHQVGAMLEFPVTLNDGILNISVAAVTENPTMNGIEILQVGGEFTPPVVVEAIPNQNSEAGDLINLAVLASGGVTGEPYQFSATNLPPGLQIEPTTGLVFGNIDAGAETNSPYSVTISVGQASNVATDIAFLWNVGSQDFWNDQTDDENYTARHECSFVQAGDKFYLFGGRENPTTLDVYNYQAKTWSQIPNSAPQEFNHFQALEHKGLIWVIGAFKTNTFPNELPADNVYAYNPVENVWIQGPEIPSGRKRGSAGLVVYNDKFYIIAGNTIGHNGGFIPWFDEFDPVTGVWTSLLDAPRARDHFHATVLDDKLYVAGGRLSGGDGGTFAPLIAEVDVYDFTTKTWSTIPDLPTPRAAASVATFENELYVIGGEIQVDLQGNSVGDAVNVTEAFNPLTGSWTTKSSLLIERHGTQAIVSGDGIHVVAGSASLGGGGTMKNMEFYGSDNPTGVVLTASQLVVSASETIPTGGGLNVPVSNTGGNVGIIITDAQLTGANAAAFNIVTDASFLLIGPGETSNIVVNHSGAAEGEVASLTLSYDDGSTSVVSLVSGVATPNVLFRVNTGGALVAATDAPNPDWTEDQSTATANGTANAGTPSSYINLVAPAADITFGVASFTGTNNTGYPNNLFTTERYSNVENPNNMQWNFDVPNGDYTVNLIFAEVWTGAQTNGIRVFDVEIEGNPVLTDFDQTAAYGWNTAGVETFNVTVTDGNLDIDFIKGIENPNIKAIEILGGTILTTNSPPIVSNPGIQQSIEGDVVGLQVIATDDDLDECGDITFSATGLPPNLSIDPTTGLIAGTLLEGTGTGTAGAFIEENGWVTIEAETDFEDTAGGWDILDESGNVYMVASSDHFGNTNGQAVPYDMVITTPGVYRFYMKSAFSGTSSSDANDTWFKIENTQDVHFFSVQGTGGTATHTLDNTSQFEDILNGINPANKSIYYPAGNSEGRPDHGTENPGVNGYFKVFRTGGTPGTTNWITRTIDNNSFTVYAYFPNPGTFTISMSERSAGHKIDRFVLAHIDDVSTNASNTALDNAPESQQVLGGTPGAADNSPYNVTVSAADACTPSLNSEVEFIWNVSDTPASGSPAALIEITPDGPLGASTYGGSSLQLTNTSTGNVKITGITIDISTSILPDMVFDPVGAGGDETASCLTANSGAATVGFVSPANPCVDPFTGLRNGGYDVMAMSFTDFDPAEKFDFTVDIDPNSIKDVPGAGGAGAVSGFELIGATITITFSDGSTVVSSLYEDGSLGGGQAVVAPNALATPSIAAVGIPESPSCVETPTQTIEVSGTPGANVSLLVMDSRLYIQSGAPPFNVPDDTYYANEAIAKALFTGIIGNDGTVQIPVTLLETVGATGTPNGGLNYIVAVVSNTPYAVDQQVSRTSNVLVLKVDPPCAGTTADINISTTLQSRTDHSGDYSVKLYDVGSTTAVYDLTATADAAGNMTIDGTVNTIAPGTYQLAVKYPNSLQVVQTVTLAAGANSVSMGILPMGDANDDNFVTLLDFSLLASTFNTDVSETLDGRADFNGDGFVTLLDFSILASNFNTGGQEPSTP</sequence>
<dbReference type="InterPro" id="IPR015915">
    <property type="entry name" value="Kelch-typ_b-propeller"/>
</dbReference>
<dbReference type="Gene3D" id="2.60.120.430">
    <property type="entry name" value="Galactose-binding lectin"/>
    <property type="match status" value="2"/>
</dbReference>
<dbReference type="STRING" id="561365.SAMN05660866_02876"/>
<dbReference type="InterPro" id="IPR013783">
    <property type="entry name" value="Ig-like_fold"/>
</dbReference>
<evidence type="ECO:0000256" key="2">
    <source>
        <dbReference type="ARBA" id="ARBA00022737"/>
    </source>
</evidence>
<keyword evidence="4" id="KW-1133">Transmembrane helix</keyword>
<evidence type="ECO:0000313" key="7">
    <source>
        <dbReference type="EMBL" id="SKB70340.1"/>
    </source>
</evidence>
<dbReference type="Gene3D" id="2.120.10.80">
    <property type="entry name" value="Kelch-type beta propeller"/>
    <property type="match status" value="1"/>
</dbReference>
<keyword evidence="8" id="KW-1185">Reference proteome</keyword>
<reference evidence="8" key="1">
    <citation type="submission" date="2017-02" db="EMBL/GenBank/DDBJ databases">
        <authorList>
            <person name="Varghese N."/>
            <person name="Submissions S."/>
        </authorList>
    </citation>
    <scope>NUCLEOTIDE SEQUENCE [LARGE SCALE GENOMIC DNA]</scope>
    <source>
        <strain evidence="8">DSM 23546</strain>
    </source>
</reference>
<feature type="domain" description="Malectin" evidence="5">
    <location>
        <begin position="1043"/>
        <end position="1175"/>
    </location>
</feature>
<dbReference type="InterPro" id="IPR011042">
    <property type="entry name" value="6-blade_b-propeller_TolB-like"/>
</dbReference>
<dbReference type="SUPFAM" id="SSF117281">
    <property type="entry name" value="Kelch motif"/>
    <property type="match status" value="1"/>
</dbReference>
<dbReference type="PROSITE" id="PS00018">
    <property type="entry name" value="EF_HAND_1"/>
    <property type="match status" value="2"/>
</dbReference>
<dbReference type="Pfam" id="PF05345">
    <property type="entry name" value="He_PIG"/>
    <property type="match status" value="1"/>
</dbReference>
<dbReference type="PANTHER" id="PTHR46344">
    <property type="entry name" value="OS02G0202900 PROTEIN"/>
    <property type="match status" value="1"/>
</dbReference>
<protein>
    <submittedName>
        <fullName evidence="7">N-acetylneuraminic acid mutarotase</fullName>
    </submittedName>
</protein>
<dbReference type="Proteomes" id="UP000190339">
    <property type="component" value="Unassembled WGS sequence"/>
</dbReference>
<dbReference type="InterPro" id="IPR006652">
    <property type="entry name" value="Kelch_1"/>
</dbReference>
<feature type="region of interest" description="Disordered" evidence="3">
    <location>
        <begin position="339"/>
        <end position="371"/>
    </location>
</feature>
<dbReference type="Gene3D" id="2.60.40.4130">
    <property type="match status" value="1"/>
</dbReference>
<evidence type="ECO:0000256" key="4">
    <source>
        <dbReference type="SAM" id="Phobius"/>
    </source>
</evidence>
<dbReference type="Gene3D" id="2.60.40.10">
    <property type="entry name" value="Immunoglobulins"/>
    <property type="match status" value="3"/>
</dbReference>
<keyword evidence="4" id="KW-0472">Membrane</keyword>
<evidence type="ECO:0000256" key="1">
    <source>
        <dbReference type="ARBA" id="ARBA00022441"/>
    </source>
</evidence>
<feature type="domain" description="Attractin/MKLN-like beta-propeller" evidence="6">
    <location>
        <begin position="1274"/>
        <end position="1519"/>
    </location>
</feature>
<dbReference type="GO" id="GO:0004553">
    <property type="term" value="F:hydrolase activity, hydrolyzing O-glycosyl compounds"/>
    <property type="evidence" value="ECO:0007669"/>
    <property type="project" value="InterPro"/>
</dbReference>
<dbReference type="GO" id="GO:0000272">
    <property type="term" value="P:polysaccharide catabolic process"/>
    <property type="evidence" value="ECO:0007669"/>
    <property type="project" value="InterPro"/>
</dbReference>
<dbReference type="InterPro" id="IPR021720">
    <property type="entry name" value="Malectin_dom"/>
</dbReference>
<feature type="region of interest" description="Disordered" evidence="3">
    <location>
        <begin position="621"/>
        <end position="650"/>
    </location>
</feature>
<evidence type="ECO:0000259" key="6">
    <source>
        <dbReference type="Pfam" id="PF24981"/>
    </source>
</evidence>
<dbReference type="Pfam" id="PF24981">
    <property type="entry name" value="Beta-prop_ATRN-LZTR1"/>
    <property type="match status" value="1"/>
</dbReference>
<dbReference type="Pfam" id="PF11721">
    <property type="entry name" value="Malectin"/>
    <property type="match status" value="2"/>
</dbReference>
<dbReference type="SUPFAM" id="SSF49785">
    <property type="entry name" value="Galactose-binding domain-like"/>
    <property type="match status" value="2"/>
</dbReference>
<feature type="region of interest" description="Disordered" evidence="3">
    <location>
        <begin position="1719"/>
        <end position="1738"/>
    </location>
</feature>
<evidence type="ECO:0000256" key="3">
    <source>
        <dbReference type="SAM" id="MobiDB-lite"/>
    </source>
</evidence>
<evidence type="ECO:0000313" key="8">
    <source>
        <dbReference type="Proteomes" id="UP000190339"/>
    </source>
</evidence>
<feature type="compositionally biased region" description="Polar residues" evidence="3">
    <location>
        <begin position="361"/>
        <end position="371"/>
    </location>
</feature>